<evidence type="ECO:0000313" key="3">
    <source>
        <dbReference type="Proteomes" id="UP000006048"/>
    </source>
</evidence>
<evidence type="ECO:0000256" key="1">
    <source>
        <dbReference type="SAM" id="MobiDB-lite"/>
    </source>
</evidence>
<dbReference type="KEGG" id="tpx:Turpa_0358"/>
<gene>
    <name evidence="2" type="ordered locus">Turpa_0358</name>
</gene>
<proteinExistence type="predicted"/>
<keyword evidence="3" id="KW-1185">Reference proteome</keyword>
<feature type="region of interest" description="Disordered" evidence="1">
    <location>
        <begin position="144"/>
        <end position="170"/>
    </location>
</feature>
<organism evidence="2 3">
    <name type="scientific">Turneriella parva (strain ATCC BAA-1111 / DSM 21527 / NCTC 11395 / H)</name>
    <name type="common">Leptospira parva</name>
    <dbReference type="NCBI Taxonomy" id="869212"/>
    <lineage>
        <taxon>Bacteria</taxon>
        <taxon>Pseudomonadati</taxon>
        <taxon>Spirochaetota</taxon>
        <taxon>Spirochaetia</taxon>
        <taxon>Leptospirales</taxon>
        <taxon>Leptospiraceae</taxon>
        <taxon>Turneriella</taxon>
    </lineage>
</organism>
<dbReference type="AlphaFoldDB" id="I4B157"/>
<dbReference type="HOGENOM" id="CLU_1569982_0_0_12"/>
<dbReference type="Proteomes" id="UP000006048">
    <property type="component" value="Chromosome"/>
</dbReference>
<sequence length="170" mass="19414">MVRIFTGFALLAALQCGRPFVMKPQTTNHPIMVGEIRQIGGERVPVDAARKFDFSTEIEILDTPTANSFDWYIHQQHKLDHRLAAATLLGARDCRISEVKFGSYVFMGVLFYLDKDWIRVSGYTGSKLTRDPERSYYLTPVTVNPSKAVRGDRPKPGRLKKEKRAGRKRR</sequence>
<evidence type="ECO:0000313" key="2">
    <source>
        <dbReference type="EMBL" id="AFM11014.1"/>
    </source>
</evidence>
<dbReference type="RefSeq" id="WP_014801534.1">
    <property type="nucleotide sequence ID" value="NC_018020.1"/>
</dbReference>
<name>I4B157_TURPD</name>
<reference evidence="2 3" key="1">
    <citation type="submission" date="2012-06" db="EMBL/GenBank/DDBJ databases">
        <title>The complete chromosome of genome of Turneriella parva DSM 21527.</title>
        <authorList>
            <consortium name="US DOE Joint Genome Institute (JGI-PGF)"/>
            <person name="Lucas S."/>
            <person name="Han J."/>
            <person name="Lapidus A."/>
            <person name="Bruce D."/>
            <person name="Goodwin L."/>
            <person name="Pitluck S."/>
            <person name="Peters L."/>
            <person name="Kyrpides N."/>
            <person name="Mavromatis K."/>
            <person name="Ivanova N."/>
            <person name="Mikhailova N."/>
            <person name="Chertkov O."/>
            <person name="Detter J.C."/>
            <person name="Tapia R."/>
            <person name="Han C."/>
            <person name="Land M."/>
            <person name="Hauser L."/>
            <person name="Markowitz V."/>
            <person name="Cheng J.-F."/>
            <person name="Hugenholtz P."/>
            <person name="Woyke T."/>
            <person name="Wu D."/>
            <person name="Gronow S."/>
            <person name="Wellnitz S."/>
            <person name="Brambilla E."/>
            <person name="Klenk H.-P."/>
            <person name="Eisen J.A."/>
        </authorList>
    </citation>
    <scope>NUCLEOTIDE SEQUENCE [LARGE SCALE GENOMIC DNA]</scope>
    <source>
        <strain evidence="3">ATCC BAA-1111 / DSM 21527 / NCTC 11395 / H</strain>
    </source>
</reference>
<dbReference type="EMBL" id="CP002959">
    <property type="protein sequence ID" value="AFM11014.1"/>
    <property type="molecule type" value="Genomic_DNA"/>
</dbReference>
<protein>
    <submittedName>
        <fullName evidence="2">Uncharacterized protein</fullName>
    </submittedName>
</protein>
<accession>I4B157</accession>
<feature type="compositionally biased region" description="Basic residues" evidence="1">
    <location>
        <begin position="156"/>
        <end position="170"/>
    </location>
</feature>
<dbReference type="STRING" id="869212.Turpa_0358"/>